<dbReference type="GO" id="GO:0047810">
    <property type="term" value="F:D-alanine-2-oxoglutarate aminotransferase activity"/>
    <property type="evidence" value="ECO:0007669"/>
    <property type="project" value="UniProtKB-EC"/>
</dbReference>
<dbReference type="InterPro" id="IPR043132">
    <property type="entry name" value="BCAT-like_C"/>
</dbReference>
<dbReference type="FunFam" id="3.20.10.10:FF:000002">
    <property type="entry name" value="D-alanine aminotransferase"/>
    <property type="match status" value="1"/>
</dbReference>
<dbReference type="GO" id="GO:0005829">
    <property type="term" value="C:cytosol"/>
    <property type="evidence" value="ECO:0007669"/>
    <property type="project" value="TreeGrafter"/>
</dbReference>
<gene>
    <name evidence="4" type="ORF">Tchl_0151</name>
</gene>
<dbReference type="InterPro" id="IPR001544">
    <property type="entry name" value="Aminotrans_IV"/>
</dbReference>
<dbReference type="Pfam" id="PF01063">
    <property type="entry name" value="Aminotran_4"/>
    <property type="match status" value="1"/>
</dbReference>
<sequence>MSAISIAFVNGAYLPLAEARVSPMDRGFLFGDGAYEVIPVYSRRPFRIDEHIARLAATLAAMRIDNPHPAAEWKAIVAELVARNPWEDQSVYLQVTRGADAKRNHAFPGPEVKPTVFLMSEPLPAPDADQLARGVAAVSAADIRWLRCDLKTVSMLANCLLRQHAIDHGCAETVLFRDGFLTEGAASSIFVVRDGVLRVPPKSHLMLPGITYDVVLELARAHGLRHAVGEVLEAEVRAADELWMASSTKEVLPITTLDGRPVGSGSPGPMARQMHGWYQDFKRTVMRNGG</sequence>
<dbReference type="InterPro" id="IPR050571">
    <property type="entry name" value="Class-IV_PLP-Dep_Aminotrnsfr"/>
</dbReference>
<keyword evidence="5" id="KW-1185">Reference proteome</keyword>
<evidence type="ECO:0000256" key="3">
    <source>
        <dbReference type="ARBA" id="ARBA00022898"/>
    </source>
</evidence>
<dbReference type="KEGG" id="tcl:Tchl_0151"/>
<keyword evidence="4" id="KW-0032">Aminotransferase</keyword>
<evidence type="ECO:0000313" key="4">
    <source>
        <dbReference type="EMBL" id="APR03027.1"/>
    </source>
</evidence>
<dbReference type="PANTHER" id="PTHR42743">
    <property type="entry name" value="AMINO-ACID AMINOTRANSFERASE"/>
    <property type="match status" value="1"/>
</dbReference>
<dbReference type="Gene3D" id="3.20.10.10">
    <property type="entry name" value="D-amino Acid Aminotransferase, subunit A, domain 2"/>
    <property type="match status" value="1"/>
</dbReference>
<evidence type="ECO:0000256" key="2">
    <source>
        <dbReference type="ARBA" id="ARBA00009320"/>
    </source>
</evidence>
<reference evidence="4 5" key="1">
    <citation type="submission" date="2016-12" db="EMBL/GenBank/DDBJ databases">
        <title>Complete genome sequence of Thauera chlorobenzoica, a Betaproteobacterium degrading haloaromatics anaerobically to CO2 and halides.</title>
        <authorList>
            <person name="Goris T."/>
            <person name="Mergelsberg M."/>
            <person name="Boll M."/>
        </authorList>
    </citation>
    <scope>NUCLEOTIDE SEQUENCE [LARGE SCALE GENOMIC DNA]</scope>
    <source>
        <strain evidence="4 5">3CB1</strain>
    </source>
</reference>
<dbReference type="InterPro" id="IPR036038">
    <property type="entry name" value="Aminotransferase-like"/>
</dbReference>
<dbReference type="STRING" id="96773.Tchl_0151"/>
<comment type="cofactor">
    <cofactor evidence="1">
        <name>pyridoxal 5'-phosphate</name>
        <dbReference type="ChEBI" id="CHEBI:597326"/>
    </cofactor>
</comment>
<evidence type="ECO:0000256" key="1">
    <source>
        <dbReference type="ARBA" id="ARBA00001933"/>
    </source>
</evidence>
<organism evidence="4 5">
    <name type="scientific">Thauera chlorobenzoica</name>
    <dbReference type="NCBI Taxonomy" id="96773"/>
    <lineage>
        <taxon>Bacteria</taxon>
        <taxon>Pseudomonadati</taxon>
        <taxon>Pseudomonadota</taxon>
        <taxon>Betaproteobacteria</taxon>
        <taxon>Rhodocyclales</taxon>
        <taxon>Zoogloeaceae</taxon>
        <taxon>Thauera</taxon>
    </lineage>
</organism>
<dbReference type="Gene3D" id="3.30.470.10">
    <property type="match status" value="1"/>
</dbReference>
<dbReference type="InterPro" id="IPR043131">
    <property type="entry name" value="BCAT-like_N"/>
</dbReference>
<dbReference type="CDD" id="cd01558">
    <property type="entry name" value="D-AAT_like"/>
    <property type="match status" value="1"/>
</dbReference>
<dbReference type="Proteomes" id="UP000185739">
    <property type="component" value="Chromosome"/>
</dbReference>
<dbReference type="EMBL" id="CP018839">
    <property type="protein sequence ID" value="APR03027.1"/>
    <property type="molecule type" value="Genomic_DNA"/>
</dbReference>
<name>A0A1H5YNM0_9RHOO</name>
<dbReference type="AlphaFoldDB" id="A0A1H5YNM0"/>
<keyword evidence="4" id="KW-0808">Transferase</keyword>
<keyword evidence="3" id="KW-0663">Pyridoxal phosphate</keyword>
<proteinExistence type="inferred from homology"/>
<dbReference type="SUPFAM" id="SSF56752">
    <property type="entry name" value="D-aminoacid aminotransferase-like PLP-dependent enzymes"/>
    <property type="match status" value="1"/>
</dbReference>
<dbReference type="PANTHER" id="PTHR42743:SF10">
    <property type="entry name" value="D-ALANINE AMINOTRANSFERASE"/>
    <property type="match status" value="1"/>
</dbReference>
<dbReference type="EC" id="2.6.1.21" evidence="4"/>
<protein>
    <submittedName>
        <fullName evidence="4">D-alanine aminotransferase</fullName>
        <ecNumber evidence="4">2.6.1.21</ecNumber>
    </submittedName>
</protein>
<accession>A0A1H5YNM0</accession>
<comment type="similarity">
    <text evidence="2">Belongs to the class-IV pyridoxal-phosphate-dependent aminotransferase family.</text>
</comment>
<dbReference type="GO" id="GO:0046394">
    <property type="term" value="P:carboxylic acid biosynthetic process"/>
    <property type="evidence" value="ECO:0007669"/>
    <property type="project" value="UniProtKB-ARBA"/>
</dbReference>
<dbReference type="GO" id="GO:0008652">
    <property type="term" value="P:amino acid biosynthetic process"/>
    <property type="evidence" value="ECO:0007669"/>
    <property type="project" value="UniProtKB-ARBA"/>
</dbReference>
<evidence type="ECO:0000313" key="5">
    <source>
        <dbReference type="Proteomes" id="UP000185739"/>
    </source>
</evidence>